<sequence>MEADDMDISDNQQVTDSLAAANGQQSGPTGTGNGTGNKAVASWNTPKHREEVEAYRSKLSDQGFNPADFGDPLSTARPLQQVYGKAFPAGTEERLKVLVSELEAQGSK</sequence>
<keyword evidence="3" id="KW-1185">Reference proteome</keyword>
<evidence type="ECO:0000313" key="3">
    <source>
        <dbReference type="Proteomes" id="UP000076874"/>
    </source>
</evidence>
<dbReference type="OrthoDB" id="5121433at2759"/>
<reference evidence="2 3" key="1">
    <citation type="journal article" date="2016" name="Genome Biol. Evol.">
        <title>Divergent and convergent evolution of fungal pathogenicity.</title>
        <authorList>
            <person name="Shang Y."/>
            <person name="Xiao G."/>
            <person name="Zheng P."/>
            <person name="Cen K."/>
            <person name="Zhan S."/>
            <person name="Wang C."/>
        </authorList>
    </citation>
    <scope>NUCLEOTIDE SEQUENCE [LARGE SCALE GENOMIC DNA]</scope>
    <source>
        <strain evidence="2 3">RCEF 264</strain>
    </source>
</reference>
<dbReference type="Proteomes" id="UP000076874">
    <property type="component" value="Unassembled WGS sequence"/>
</dbReference>
<evidence type="ECO:0000256" key="1">
    <source>
        <dbReference type="SAM" id="MobiDB-lite"/>
    </source>
</evidence>
<comment type="caution">
    <text evidence="2">The sequence shown here is derived from an EMBL/GenBank/DDBJ whole genome shotgun (WGS) entry which is preliminary data.</text>
</comment>
<dbReference type="AlphaFoldDB" id="A0A162JFD4"/>
<name>A0A162JFD4_9HYPO</name>
<organism evidence="2 3">
    <name type="scientific">Niveomyces insectorum RCEF 264</name>
    <dbReference type="NCBI Taxonomy" id="1081102"/>
    <lineage>
        <taxon>Eukaryota</taxon>
        <taxon>Fungi</taxon>
        <taxon>Dikarya</taxon>
        <taxon>Ascomycota</taxon>
        <taxon>Pezizomycotina</taxon>
        <taxon>Sordariomycetes</taxon>
        <taxon>Hypocreomycetidae</taxon>
        <taxon>Hypocreales</taxon>
        <taxon>Cordycipitaceae</taxon>
        <taxon>Niveomyces</taxon>
    </lineage>
</organism>
<feature type="compositionally biased region" description="Basic and acidic residues" evidence="1">
    <location>
        <begin position="47"/>
        <end position="59"/>
    </location>
</feature>
<dbReference type="EMBL" id="AZHD01000001">
    <property type="protein sequence ID" value="OAA68092.1"/>
    <property type="molecule type" value="Genomic_DNA"/>
</dbReference>
<gene>
    <name evidence="2" type="ORF">SPI_00287</name>
</gene>
<accession>A0A162JFD4</accession>
<proteinExistence type="predicted"/>
<feature type="region of interest" description="Disordered" evidence="1">
    <location>
        <begin position="1"/>
        <end position="72"/>
    </location>
</feature>
<protein>
    <submittedName>
        <fullName evidence="2">Uncharacterized protein</fullName>
    </submittedName>
</protein>
<evidence type="ECO:0000313" key="2">
    <source>
        <dbReference type="EMBL" id="OAA68092.1"/>
    </source>
</evidence>